<name>A0A1X0DBJ2_9MYCO</name>
<organism evidence="5 6">
    <name type="scientific">Mycolicibacterium insubricum</name>
    <dbReference type="NCBI Taxonomy" id="444597"/>
    <lineage>
        <taxon>Bacteria</taxon>
        <taxon>Bacillati</taxon>
        <taxon>Actinomycetota</taxon>
        <taxon>Actinomycetes</taxon>
        <taxon>Mycobacteriales</taxon>
        <taxon>Mycobacteriaceae</taxon>
        <taxon>Mycolicibacterium</taxon>
    </lineage>
</organism>
<dbReference type="PROSITE" id="PS00092">
    <property type="entry name" value="N6_MTASE"/>
    <property type="match status" value="1"/>
</dbReference>
<sequence>MTTAFAGVYRPQQDSHLLIDALSAMGDMNGRRVADLGTGTGVVALAAAGMGAESVTAFDISASAVRCARANIAADGAEVTVRLGSWTRALECDPFDVVLCNPPYVPVTAEADEPAPPAWAGPRQAWDGGEDGRRVLDPLCAAAPEMLSDGGTLLVVQSEYAGIDDSLGRLRDAGLQAKIVAAHTIPFGPVLFSVADGLQSAGRLAPGRRTERLVVIRADKP</sequence>
<evidence type="ECO:0000313" key="6">
    <source>
        <dbReference type="Proteomes" id="UP000192801"/>
    </source>
</evidence>
<keyword evidence="4" id="KW-0949">S-adenosyl-L-methionine</keyword>
<dbReference type="GO" id="GO:0003676">
    <property type="term" value="F:nucleic acid binding"/>
    <property type="evidence" value="ECO:0007669"/>
    <property type="project" value="InterPro"/>
</dbReference>
<dbReference type="Gene3D" id="3.40.50.150">
    <property type="entry name" value="Vaccinia Virus protein VP39"/>
    <property type="match status" value="1"/>
</dbReference>
<dbReference type="EMBL" id="MVHS01000029">
    <property type="protein sequence ID" value="ORA69764.1"/>
    <property type="molecule type" value="Genomic_DNA"/>
</dbReference>
<dbReference type="GO" id="GO:0035657">
    <property type="term" value="C:eRF1 methyltransferase complex"/>
    <property type="evidence" value="ECO:0007669"/>
    <property type="project" value="TreeGrafter"/>
</dbReference>
<comment type="similarity">
    <text evidence="1">Belongs to the eukaryotic/archaeal PrmC-related family.</text>
</comment>
<dbReference type="SUPFAM" id="SSF53335">
    <property type="entry name" value="S-adenosyl-L-methionine-dependent methyltransferases"/>
    <property type="match status" value="1"/>
</dbReference>
<dbReference type="InterPro" id="IPR029063">
    <property type="entry name" value="SAM-dependent_MTases_sf"/>
</dbReference>
<dbReference type="PANTHER" id="PTHR45875:SF1">
    <property type="entry name" value="METHYLTRANSFERASE N6AMT1"/>
    <property type="match status" value="1"/>
</dbReference>
<dbReference type="GO" id="GO:0008757">
    <property type="term" value="F:S-adenosylmethionine-dependent methyltransferase activity"/>
    <property type="evidence" value="ECO:0007669"/>
    <property type="project" value="TreeGrafter"/>
</dbReference>
<dbReference type="InterPro" id="IPR002052">
    <property type="entry name" value="DNA_methylase_N6_adenine_CS"/>
</dbReference>
<dbReference type="RefSeq" id="WP_083031447.1">
    <property type="nucleotide sequence ID" value="NZ_AP022618.1"/>
</dbReference>
<dbReference type="STRING" id="444597.BST26_12930"/>
<dbReference type="OrthoDB" id="8746524at2"/>
<dbReference type="Pfam" id="PF05175">
    <property type="entry name" value="MTS"/>
    <property type="match status" value="1"/>
</dbReference>
<keyword evidence="3" id="KW-0808">Transferase</keyword>
<dbReference type="Proteomes" id="UP000192801">
    <property type="component" value="Unassembled WGS sequence"/>
</dbReference>
<dbReference type="NCBIfam" id="TIGR00537">
    <property type="entry name" value="hemK_rel_arch"/>
    <property type="match status" value="1"/>
</dbReference>
<dbReference type="PANTHER" id="PTHR45875">
    <property type="entry name" value="METHYLTRANSFERASE N6AMT1"/>
    <property type="match status" value="1"/>
</dbReference>
<dbReference type="InterPro" id="IPR007848">
    <property type="entry name" value="Small_mtfrase_dom"/>
</dbReference>
<dbReference type="GO" id="GO:0008276">
    <property type="term" value="F:protein methyltransferase activity"/>
    <property type="evidence" value="ECO:0007669"/>
    <property type="project" value="TreeGrafter"/>
</dbReference>
<evidence type="ECO:0000256" key="4">
    <source>
        <dbReference type="ARBA" id="ARBA00022691"/>
    </source>
</evidence>
<dbReference type="AlphaFoldDB" id="A0A1X0DBJ2"/>
<dbReference type="InterPro" id="IPR004557">
    <property type="entry name" value="PrmC-related"/>
</dbReference>
<dbReference type="GO" id="GO:0032259">
    <property type="term" value="P:methylation"/>
    <property type="evidence" value="ECO:0007669"/>
    <property type="project" value="UniProtKB-KW"/>
</dbReference>
<dbReference type="InterPro" id="IPR052190">
    <property type="entry name" value="Euk-Arch_PrmC-MTase"/>
</dbReference>
<evidence type="ECO:0000256" key="2">
    <source>
        <dbReference type="ARBA" id="ARBA00022603"/>
    </source>
</evidence>
<dbReference type="GO" id="GO:0008170">
    <property type="term" value="F:N-methyltransferase activity"/>
    <property type="evidence" value="ECO:0007669"/>
    <property type="project" value="UniProtKB-ARBA"/>
</dbReference>
<proteinExistence type="inferred from homology"/>
<protein>
    <submittedName>
        <fullName evidence="5">Methylase</fullName>
    </submittedName>
</protein>
<dbReference type="CDD" id="cd02440">
    <property type="entry name" value="AdoMet_MTases"/>
    <property type="match status" value="1"/>
</dbReference>
<evidence type="ECO:0000256" key="3">
    <source>
        <dbReference type="ARBA" id="ARBA00022679"/>
    </source>
</evidence>
<comment type="caution">
    <text evidence="5">The sequence shown here is derived from an EMBL/GenBank/DDBJ whole genome shotgun (WGS) entry which is preliminary data.</text>
</comment>
<evidence type="ECO:0000313" key="5">
    <source>
        <dbReference type="EMBL" id="ORA69764.1"/>
    </source>
</evidence>
<gene>
    <name evidence="5" type="ORF">BST26_12930</name>
</gene>
<keyword evidence="6" id="KW-1185">Reference proteome</keyword>
<reference evidence="5 6" key="1">
    <citation type="submission" date="2016-12" db="EMBL/GenBank/DDBJ databases">
        <title>The new phylogeny of genus Mycobacterium.</title>
        <authorList>
            <person name="Tortoli E."/>
            <person name="Trovato A."/>
            <person name="Cirillo D.M."/>
        </authorList>
    </citation>
    <scope>NUCLEOTIDE SEQUENCE [LARGE SCALE GENOMIC DNA]</scope>
    <source>
        <strain evidence="5 6">DSM 45130</strain>
    </source>
</reference>
<accession>A0A1X0DBJ2</accession>
<evidence type="ECO:0000256" key="1">
    <source>
        <dbReference type="ARBA" id="ARBA00006149"/>
    </source>
</evidence>
<keyword evidence="2 5" id="KW-0489">Methyltransferase</keyword>